<accession>A0AAP7L2G0</accession>
<comment type="caution">
    <text evidence="3">The sequence shown here is derived from an EMBL/GenBank/DDBJ whole genome shotgun (WGS) entry which is preliminary data.</text>
</comment>
<dbReference type="CDD" id="cd03046">
    <property type="entry name" value="GST_N_GTT1_like"/>
    <property type="match status" value="1"/>
</dbReference>
<dbReference type="SFLD" id="SFLDG01150">
    <property type="entry name" value="Main.1:_Beta-like"/>
    <property type="match status" value="1"/>
</dbReference>
<dbReference type="InterPro" id="IPR036249">
    <property type="entry name" value="Thioredoxin-like_sf"/>
</dbReference>
<dbReference type="Pfam" id="PF00043">
    <property type="entry name" value="GST_C"/>
    <property type="match status" value="1"/>
</dbReference>
<dbReference type="AlphaFoldDB" id="A0AAP7L2G0"/>
<dbReference type="InterPro" id="IPR036282">
    <property type="entry name" value="Glutathione-S-Trfase_C_sf"/>
</dbReference>
<protein>
    <submittedName>
        <fullName evidence="3">Glutathione S-transferase</fullName>
    </submittedName>
</protein>
<comment type="similarity">
    <text evidence="1">Belongs to the GST superfamily.</text>
</comment>
<dbReference type="SUPFAM" id="SSF52833">
    <property type="entry name" value="Thioredoxin-like"/>
    <property type="match status" value="1"/>
</dbReference>
<dbReference type="Proteomes" id="UP000092125">
    <property type="component" value="Unassembled WGS sequence"/>
</dbReference>
<dbReference type="Pfam" id="PF02798">
    <property type="entry name" value="GST_N"/>
    <property type="match status" value="1"/>
</dbReference>
<name>A0AAP7L2G0_STEMA</name>
<dbReference type="SUPFAM" id="SSF47616">
    <property type="entry name" value="GST C-terminal domain-like"/>
    <property type="match status" value="1"/>
</dbReference>
<dbReference type="PANTHER" id="PTHR44051:SF21">
    <property type="entry name" value="GLUTATHIONE S-TRANSFERASE FAMILY PROTEIN"/>
    <property type="match status" value="1"/>
</dbReference>
<evidence type="ECO:0000259" key="2">
    <source>
        <dbReference type="PROSITE" id="PS50404"/>
    </source>
</evidence>
<evidence type="ECO:0000313" key="4">
    <source>
        <dbReference type="Proteomes" id="UP000092125"/>
    </source>
</evidence>
<evidence type="ECO:0000313" key="3">
    <source>
        <dbReference type="EMBL" id="OBU63371.1"/>
    </source>
</evidence>
<dbReference type="InterPro" id="IPR004046">
    <property type="entry name" value="GST_C"/>
</dbReference>
<dbReference type="CDD" id="cd03207">
    <property type="entry name" value="GST_C_8"/>
    <property type="match status" value="1"/>
</dbReference>
<dbReference type="EMBL" id="LYVI01000001">
    <property type="protein sequence ID" value="OBU63371.1"/>
    <property type="molecule type" value="Genomic_DNA"/>
</dbReference>
<dbReference type="InterPro" id="IPR040079">
    <property type="entry name" value="Glutathione_S-Trfase"/>
</dbReference>
<dbReference type="SFLD" id="SFLDS00019">
    <property type="entry name" value="Glutathione_Transferase_(cytos"/>
    <property type="match status" value="1"/>
</dbReference>
<feature type="domain" description="GST N-terminal" evidence="2">
    <location>
        <begin position="3"/>
        <end position="84"/>
    </location>
</feature>
<organism evidence="3 4">
    <name type="scientific">Stenotrophomonas maltophilia</name>
    <name type="common">Pseudomonas maltophilia</name>
    <name type="synonym">Xanthomonas maltophilia</name>
    <dbReference type="NCBI Taxonomy" id="40324"/>
    <lineage>
        <taxon>Bacteria</taxon>
        <taxon>Pseudomonadati</taxon>
        <taxon>Pseudomonadota</taxon>
        <taxon>Gammaproteobacteria</taxon>
        <taxon>Lysobacterales</taxon>
        <taxon>Lysobacteraceae</taxon>
        <taxon>Stenotrophomonas</taxon>
        <taxon>Stenotrophomonas maltophilia group</taxon>
    </lineage>
</organism>
<proteinExistence type="inferred from homology"/>
<dbReference type="Gene3D" id="3.40.30.10">
    <property type="entry name" value="Glutaredoxin"/>
    <property type="match status" value="1"/>
</dbReference>
<reference evidence="3 4" key="1">
    <citation type="submission" date="2016-05" db="EMBL/GenBank/DDBJ databases">
        <title>Draft Genome Sequences of Stenotrophomonas maltophilia Strains Sm32COP, Sm41DVV, Sm46PAILV, SmF3, SmF22, SmSOFb1 and SmCVFa1, Isolated from Different Manures, in France.</title>
        <authorList>
            <person name="Nazaret S."/>
            <person name="Bodilis J."/>
        </authorList>
    </citation>
    <scope>NUCLEOTIDE SEQUENCE [LARGE SCALE GENOMIC DNA]</scope>
    <source>
        <strain evidence="3 4">Sm41DVV</strain>
    </source>
</reference>
<sequence>MTSRQITLYHAARSRSSGAVALLEALGADYRLHVLDLKAGANLAPAYLAINPMGKVPAIIHEGALVTEQVAIYLYLADLYPEAGLAPPIGSPLRGPYLRWMAFYGACFEPAMIDRAMRRDPPPQSMSPYNDAETVLQVIEAQLAQGPYLLGEEMSAADVLWGNALKWTTDFGLVQPAPATADYIARMGALTAFDRSRQIDAELIAA</sequence>
<dbReference type="RefSeq" id="WP_053516594.1">
    <property type="nucleotide sequence ID" value="NZ_CAXOQU010000063.1"/>
</dbReference>
<dbReference type="InterPro" id="IPR004045">
    <property type="entry name" value="Glutathione_S-Trfase_N"/>
</dbReference>
<gene>
    <name evidence="3" type="ORF">A9K56_01290</name>
</gene>
<dbReference type="Gene3D" id="1.20.1050.10">
    <property type="match status" value="1"/>
</dbReference>
<dbReference type="PANTHER" id="PTHR44051">
    <property type="entry name" value="GLUTATHIONE S-TRANSFERASE-RELATED"/>
    <property type="match status" value="1"/>
</dbReference>
<dbReference type="PROSITE" id="PS50404">
    <property type="entry name" value="GST_NTER"/>
    <property type="match status" value="1"/>
</dbReference>
<dbReference type="SFLD" id="SFLDG00358">
    <property type="entry name" value="Main_(cytGST)"/>
    <property type="match status" value="1"/>
</dbReference>
<evidence type="ECO:0000256" key="1">
    <source>
        <dbReference type="RuleBase" id="RU003494"/>
    </source>
</evidence>